<evidence type="ECO:0000313" key="1">
    <source>
        <dbReference type="EMBL" id="KII65118.1"/>
    </source>
</evidence>
<comment type="caution">
    <text evidence="1">The sequence shown here is derived from an EMBL/GenBank/DDBJ whole genome shotgun (WGS) entry which is preliminary data.</text>
</comment>
<proteinExistence type="predicted"/>
<keyword evidence="2" id="KW-1185">Reference proteome</keyword>
<evidence type="ECO:0000313" key="2">
    <source>
        <dbReference type="Proteomes" id="UP000031668"/>
    </source>
</evidence>
<organism evidence="1 2">
    <name type="scientific">Thelohanellus kitauei</name>
    <name type="common">Myxosporean</name>
    <dbReference type="NCBI Taxonomy" id="669202"/>
    <lineage>
        <taxon>Eukaryota</taxon>
        <taxon>Metazoa</taxon>
        <taxon>Cnidaria</taxon>
        <taxon>Myxozoa</taxon>
        <taxon>Myxosporea</taxon>
        <taxon>Bivalvulida</taxon>
        <taxon>Platysporina</taxon>
        <taxon>Myxobolidae</taxon>
        <taxon>Thelohanellus</taxon>
    </lineage>
</organism>
<dbReference type="EMBL" id="JWZT01004006">
    <property type="protein sequence ID" value="KII65118.1"/>
    <property type="molecule type" value="Genomic_DNA"/>
</dbReference>
<dbReference type="AlphaFoldDB" id="A0A0C2J7Q6"/>
<name>A0A0C2J7Q6_THEKT</name>
<sequence length="240" mass="27418">MINNGKVTLPPPDIIYQLKEFIRRPTTSPDSILSSFMEYQNLRLLPIHSVETFKEKNQALLTRSMLSLCSDANLDILYQNAQIFLQPSSRSRIALIEGQVDESTGNQVEFYETSKSSYLLTIVLNGLKRSPLRTNQRSKRQRHFSPLLSPDFASQNTYYLESDLFQQTNGVVESSNKTNKELLRANIWNEVDCELHLDKSLFPICNGKSKTPVLEDQREQPDYQDISANTLNDSLKGGHM</sequence>
<gene>
    <name evidence="1" type="ORF">RF11_16154</name>
</gene>
<reference evidence="1 2" key="1">
    <citation type="journal article" date="2014" name="Genome Biol. Evol.">
        <title>The genome of the myxosporean Thelohanellus kitauei shows adaptations to nutrient acquisition within its fish host.</title>
        <authorList>
            <person name="Yang Y."/>
            <person name="Xiong J."/>
            <person name="Zhou Z."/>
            <person name="Huo F."/>
            <person name="Miao W."/>
            <person name="Ran C."/>
            <person name="Liu Y."/>
            <person name="Zhang J."/>
            <person name="Feng J."/>
            <person name="Wang M."/>
            <person name="Wang M."/>
            <person name="Wang L."/>
            <person name="Yao B."/>
        </authorList>
    </citation>
    <scope>NUCLEOTIDE SEQUENCE [LARGE SCALE GENOMIC DNA]</scope>
    <source>
        <strain evidence="1">Wuqing</strain>
    </source>
</reference>
<dbReference type="Proteomes" id="UP000031668">
    <property type="component" value="Unassembled WGS sequence"/>
</dbReference>
<protein>
    <submittedName>
        <fullName evidence="1">Uncharacterized protein</fullName>
    </submittedName>
</protein>
<accession>A0A0C2J7Q6</accession>